<dbReference type="EMBL" id="CP126116">
    <property type="protein sequence ID" value="WHZ59209.1"/>
    <property type="molecule type" value="Genomic_DNA"/>
</dbReference>
<organism evidence="1 2">
    <name type="scientific">Metabacillus hrfriensis</name>
    <dbReference type="NCBI Taxonomy" id="3048891"/>
    <lineage>
        <taxon>Bacteria</taxon>
        <taxon>Bacillati</taxon>
        <taxon>Bacillota</taxon>
        <taxon>Bacilli</taxon>
        <taxon>Bacillales</taxon>
        <taxon>Bacillaceae</taxon>
        <taxon>Metabacillus</taxon>
    </lineage>
</organism>
<sequence>MTLKIGFIGTGGIAKFHINNLAKIKDVQVSALCDVQVERAQAEAQQWPDAKAYANVNDMLDDRNLDAVYICVPPMVHGEAEKAVIERGIPFLVEKPLGIDHKQPEDILKLVEANKLITSVGYHWRYQEGVQRALSMLTERKAGMALGYWMGGMPMVPWWRLQEGSGGQFVEQTTHIADLLRYLCGEVKEVYASYGKRVMHEKVKGTTVADVGTVTLTLHNGMVATISNTCMSPVGHKVGLDIYTEQGVLEITGSGLKEISPGRTFDYHDRKNPYLSEDEAFIQAVQTGDPSSILSDYRDALKTHKVTLAANESAESGKPVSLKELSRI</sequence>
<proteinExistence type="predicted"/>
<name>A0ACD4RFD5_9BACI</name>
<gene>
    <name evidence="1" type="ORF">QLQ22_07760</name>
</gene>
<keyword evidence="2" id="KW-1185">Reference proteome</keyword>
<accession>A0ACD4RFD5</accession>
<evidence type="ECO:0000313" key="1">
    <source>
        <dbReference type="EMBL" id="WHZ59209.1"/>
    </source>
</evidence>
<protein>
    <submittedName>
        <fullName evidence="1">Gfo/Idh/MocA family oxidoreductase</fullName>
    </submittedName>
</protein>
<dbReference type="Proteomes" id="UP001226091">
    <property type="component" value="Chromosome"/>
</dbReference>
<evidence type="ECO:0000313" key="2">
    <source>
        <dbReference type="Proteomes" id="UP001226091"/>
    </source>
</evidence>
<reference evidence="2" key="1">
    <citation type="journal article" date="2025" name="Aquaculture">
        <title>Assessment of the bioflocculant production and safety properties of Metabacillus hrfriensis sp. nov. based on phenotypic and whole-genome sequencing analysis.</title>
        <authorList>
            <person name="Zhang R."/>
            <person name="Zhao Z."/>
            <person name="Luo L."/>
            <person name="Wang S."/>
            <person name="Guo K."/>
            <person name="Xu W."/>
        </authorList>
    </citation>
    <scope>NUCLEOTIDE SEQUENCE [LARGE SCALE GENOMIC DNA]</scope>
    <source>
        <strain evidence="2">CT-WN-B3</strain>
    </source>
</reference>